<name>A0ABT8L3Z1_9BACT</name>
<dbReference type="Proteomes" id="UP001172083">
    <property type="component" value="Unassembled WGS sequence"/>
</dbReference>
<protein>
    <submittedName>
        <fullName evidence="1">Uncharacterized protein</fullName>
    </submittedName>
</protein>
<proteinExistence type="predicted"/>
<gene>
    <name evidence="1" type="ORF">QQ020_03915</name>
</gene>
<organism evidence="1 2">
    <name type="scientific">Agaribacillus aureus</name>
    <dbReference type="NCBI Taxonomy" id="3051825"/>
    <lineage>
        <taxon>Bacteria</taxon>
        <taxon>Pseudomonadati</taxon>
        <taxon>Bacteroidota</taxon>
        <taxon>Cytophagia</taxon>
        <taxon>Cytophagales</taxon>
        <taxon>Splendidivirgaceae</taxon>
        <taxon>Agaribacillus</taxon>
    </lineage>
</organism>
<evidence type="ECO:0000313" key="1">
    <source>
        <dbReference type="EMBL" id="MDN5211176.1"/>
    </source>
</evidence>
<dbReference type="RefSeq" id="WP_346756511.1">
    <property type="nucleotide sequence ID" value="NZ_JAUJEB010000001.1"/>
</dbReference>
<dbReference type="EMBL" id="JAUJEB010000001">
    <property type="protein sequence ID" value="MDN5211176.1"/>
    <property type="molecule type" value="Genomic_DNA"/>
</dbReference>
<evidence type="ECO:0000313" key="2">
    <source>
        <dbReference type="Proteomes" id="UP001172083"/>
    </source>
</evidence>
<sequence>MMETKKEFKQLFQKFIDKTINPEELEKFYNYVNNPDNNAQFLELLTELMSYIEFSANPESHHAGEKGLAQLQNRIRLMDTLLKGNTQEQKNIANIFKKIANICRN</sequence>
<comment type="caution">
    <text evidence="1">The sequence shown here is derived from an EMBL/GenBank/DDBJ whole genome shotgun (WGS) entry which is preliminary data.</text>
</comment>
<reference evidence="1" key="1">
    <citation type="submission" date="2023-06" db="EMBL/GenBank/DDBJ databases">
        <title>Genomic of Agaribacillus aureum.</title>
        <authorList>
            <person name="Wang G."/>
        </authorList>
    </citation>
    <scope>NUCLEOTIDE SEQUENCE</scope>
    <source>
        <strain evidence="1">BMA12</strain>
    </source>
</reference>
<accession>A0ABT8L3Z1</accession>
<keyword evidence="2" id="KW-1185">Reference proteome</keyword>